<evidence type="ECO:0000256" key="5">
    <source>
        <dbReference type="ARBA" id="ARBA00023274"/>
    </source>
</evidence>
<evidence type="ECO:0000313" key="9">
    <source>
        <dbReference type="Proteomes" id="UP000246740"/>
    </source>
</evidence>
<dbReference type="PANTHER" id="PTHR13477:SF0">
    <property type="entry name" value="LARGE RIBOSOMAL SUBUNIT PROTEIN ML49"/>
    <property type="match status" value="1"/>
</dbReference>
<evidence type="ECO:0000256" key="4">
    <source>
        <dbReference type="ARBA" id="ARBA00023128"/>
    </source>
</evidence>
<evidence type="ECO:0000256" key="7">
    <source>
        <dbReference type="SAM" id="MobiDB-lite"/>
    </source>
</evidence>
<comment type="similarity">
    <text evidence="2">Belongs to the mitochondrion-specific ribosomal protein mL49 family.</text>
</comment>
<accession>A0A317XID7</accession>
<dbReference type="EMBL" id="KZ819213">
    <property type="protein sequence ID" value="PWY97258.1"/>
    <property type="molecule type" value="Genomic_DNA"/>
</dbReference>
<evidence type="ECO:0000256" key="1">
    <source>
        <dbReference type="ARBA" id="ARBA00004173"/>
    </source>
</evidence>
<dbReference type="Gene3D" id="3.30.780.10">
    <property type="entry name" value="SUI1-like domain"/>
    <property type="match status" value="1"/>
</dbReference>
<reference evidence="8 9" key="1">
    <citation type="journal article" date="2018" name="Mol. Biol. Evol.">
        <title>Broad Genomic Sampling Reveals a Smut Pathogenic Ancestry of the Fungal Clade Ustilaginomycotina.</title>
        <authorList>
            <person name="Kijpornyongpan T."/>
            <person name="Mondo S.J."/>
            <person name="Barry K."/>
            <person name="Sandor L."/>
            <person name="Lee J."/>
            <person name="Lipzen A."/>
            <person name="Pangilinan J."/>
            <person name="LaButti K."/>
            <person name="Hainaut M."/>
            <person name="Henrissat B."/>
            <person name="Grigoriev I.V."/>
            <person name="Spatafora J.W."/>
            <person name="Aime M.C."/>
        </authorList>
    </citation>
    <scope>NUCLEOTIDE SEQUENCE [LARGE SCALE GENOMIC DNA]</scope>
    <source>
        <strain evidence="8 9">MCA 3645</strain>
    </source>
</reference>
<dbReference type="GO" id="GO:0005762">
    <property type="term" value="C:mitochondrial large ribosomal subunit"/>
    <property type="evidence" value="ECO:0007669"/>
    <property type="project" value="TreeGrafter"/>
</dbReference>
<dbReference type="Pfam" id="PF05046">
    <property type="entry name" value="Img2"/>
    <property type="match status" value="1"/>
</dbReference>
<dbReference type="OrthoDB" id="19439at2759"/>
<feature type="region of interest" description="Disordered" evidence="7">
    <location>
        <begin position="130"/>
        <end position="154"/>
    </location>
</feature>
<keyword evidence="5" id="KW-0687">Ribonucleoprotein</keyword>
<keyword evidence="3" id="KW-0689">Ribosomal protein</keyword>
<evidence type="ECO:0000256" key="6">
    <source>
        <dbReference type="ARBA" id="ARBA00035191"/>
    </source>
</evidence>
<feature type="region of interest" description="Disordered" evidence="7">
    <location>
        <begin position="1"/>
        <end position="64"/>
    </location>
</feature>
<evidence type="ECO:0000256" key="2">
    <source>
        <dbReference type="ARBA" id="ARBA00005677"/>
    </source>
</evidence>
<dbReference type="Proteomes" id="UP000246740">
    <property type="component" value="Unassembled WGS sequence"/>
</dbReference>
<feature type="compositionally biased region" description="Polar residues" evidence="7">
    <location>
        <begin position="8"/>
        <end position="17"/>
    </location>
</feature>
<dbReference type="InParanoid" id="A0A317XID7"/>
<organism evidence="8 9">
    <name type="scientific">Testicularia cyperi</name>
    <dbReference type="NCBI Taxonomy" id="1882483"/>
    <lineage>
        <taxon>Eukaryota</taxon>
        <taxon>Fungi</taxon>
        <taxon>Dikarya</taxon>
        <taxon>Basidiomycota</taxon>
        <taxon>Ustilaginomycotina</taxon>
        <taxon>Ustilaginomycetes</taxon>
        <taxon>Ustilaginales</taxon>
        <taxon>Anthracoideaceae</taxon>
        <taxon>Testicularia</taxon>
    </lineage>
</organism>
<keyword evidence="4" id="KW-0496">Mitochondrion</keyword>
<dbReference type="STRING" id="1882483.A0A317XID7"/>
<gene>
    <name evidence="8" type="ORF">BCV70DRAFT_219620</name>
</gene>
<dbReference type="PANTHER" id="PTHR13477">
    <property type="entry name" value="MITOCHONDRIAL 39S RIBOSOMAL PROTEIN L49"/>
    <property type="match status" value="1"/>
</dbReference>
<dbReference type="InterPro" id="IPR007740">
    <property type="entry name" value="Ribosomal_mL49"/>
</dbReference>
<comment type="subcellular location">
    <subcellularLocation>
        <location evidence="1">Mitochondrion</location>
    </subcellularLocation>
</comment>
<name>A0A317XID7_9BASI</name>
<dbReference type="GO" id="GO:0006412">
    <property type="term" value="P:translation"/>
    <property type="evidence" value="ECO:0007669"/>
    <property type="project" value="InterPro"/>
</dbReference>
<proteinExistence type="inferred from homology"/>
<feature type="compositionally biased region" description="Basic residues" evidence="7">
    <location>
        <begin position="145"/>
        <end position="154"/>
    </location>
</feature>
<dbReference type="AlphaFoldDB" id="A0A317XID7"/>
<sequence>MIRPAAVCSSTSLRSLYSTETVPSTPATSTPITSTASTSSSSPESSSAPASTETAAPSESESEFDGVTPVKYSYFVPRVGKLADSLPVYTDVRNGGTRCMTEIRKIQGNVNDLKLDLLSFLSETYAAGTAGSDPLYTNPESPLHSKTKPPKIRPGKKLVPTTANPSANSPVQISLVPGAGKLKVRGNRTRQIKEFLESRGF</sequence>
<dbReference type="GO" id="GO:0003735">
    <property type="term" value="F:structural constituent of ribosome"/>
    <property type="evidence" value="ECO:0007669"/>
    <property type="project" value="InterPro"/>
</dbReference>
<evidence type="ECO:0000256" key="3">
    <source>
        <dbReference type="ARBA" id="ARBA00022980"/>
    </source>
</evidence>
<evidence type="ECO:0000313" key="8">
    <source>
        <dbReference type="EMBL" id="PWY97258.1"/>
    </source>
</evidence>
<protein>
    <recommendedName>
        <fullName evidence="6">Large ribosomal subunit protein mL49</fullName>
    </recommendedName>
</protein>
<keyword evidence="9" id="KW-1185">Reference proteome</keyword>
<feature type="compositionally biased region" description="Low complexity" evidence="7">
    <location>
        <begin position="18"/>
        <end position="59"/>
    </location>
</feature>